<reference evidence="4" key="1">
    <citation type="submission" date="2023-10" db="EMBL/GenBank/DDBJ databases">
        <authorList>
            <person name="Hackl T."/>
        </authorList>
    </citation>
    <scope>NUCLEOTIDE SEQUENCE</scope>
</reference>
<evidence type="ECO:0000259" key="3">
    <source>
        <dbReference type="Pfam" id="PF16862"/>
    </source>
</evidence>
<evidence type="ECO:0000313" key="4">
    <source>
        <dbReference type="EMBL" id="CAJ2501445.1"/>
    </source>
</evidence>
<name>A0AAI8VBM3_9PEZI</name>
<feature type="chain" id="PRO_5042459083" evidence="2">
    <location>
        <begin position="21"/>
        <end position="599"/>
    </location>
</feature>
<accession>A0AAI8VBM3</accession>
<evidence type="ECO:0000256" key="1">
    <source>
        <dbReference type="SAM" id="MobiDB-lite"/>
    </source>
</evidence>
<dbReference type="Pfam" id="PF16862">
    <property type="entry name" value="Glyco_hydro_79C"/>
    <property type="match status" value="1"/>
</dbReference>
<proteinExistence type="predicted"/>
<keyword evidence="5" id="KW-1185">Reference proteome</keyword>
<gene>
    <name evidence="4" type="ORF">KHLLAP_LOCUS1913</name>
</gene>
<dbReference type="PANTHER" id="PTHR36183">
    <property type="entry name" value="BETA-GLUCURONIDASE"/>
    <property type="match status" value="1"/>
</dbReference>
<feature type="compositionally biased region" description="Polar residues" evidence="1">
    <location>
        <begin position="483"/>
        <end position="499"/>
    </location>
</feature>
<dbReference type="SUPFAM" id="SSF51445">
    <property type="entry name" value="(Trans)glycosidases"/>
    <property type="match status" value="1"/>
</dbReference>
<dbReference type="PANTHER" id="PTHR36183:SF2">
    <property type="entry name" value="BETA-GLUCURONIDASE C-TERMINAL DOMAIN-CONTAINING PROTEIN"/>
    <property type="match status" value="1"/>
</dbReference>
<dbReference type="InterPro" id="IPR013780">
    <property type="entry name" value="Glyco_hydro_b"/>
</dbReference>
<dbReference type="Proteomes" id="UP001295740">
    <property type="component" value="Unassembled WGS sequence"/>
</dbReference>
<dbReference type="InterPro" id="IPR017853">
    <property type="entry name" value="GH"/>
</dbReference>
<evidence type="ECO:0000256" key="2">
    <source>
        <dbReference type="SAM" id="SignalP"/>
    </source>
</evidence>
<evidence type="ECO:0000313" key="5">
    <source>
        <dbReference type="Proteomes" id="UP001295740"/>
    </source>
</evidence>
<feature type="region of interest" description="Disordered" evidence="1">
    <location>
        <begin position="482"/>
        <end position="504"/>
    </location>
</feature>
<sequence>MGRSICAALAAGSLLGSALAADVLSFSVDDAPNNASAAIDPSFAGLGIEPSQLYYYMGGAETNQFSINLLNNLANFTGQPPYIRLGGNTQDYMIYSASNDEWIIKNNPNSTGQGHIASDSMLIGPHFFDAANRLPQGTPVTWGLNLAYEEDDYIDQIVATAQQIKDRCTNINLRSFEIGNEPDVYLDNGFRKGTWTGTQYNNEWTERAAAIYKQVLEPKGVSSNFFDAAATTAWVSGTTFGVQGLVSEGIDDKVSGSSNSYLGSWDQHDYYYFLGATGYPITLDYMLQLDTTETQFNSALGPQLTEAKATDYPYALREMGVVGPIGLAGVSDTFAAGLWTMNFLLYAASQNISSVQFHMTAESNTSAWKPTDEGGVQPFVRPIYYGMAAFDQTIGASCNATVAPASINSYPDGYNGYVKAYAVYQGAGLGSIVVINGKLANVSASDKPSLTVEVTLPTSLAGQTVHLSYLTGDGADATKGTTWNGLSFEQNGDGTQSQVSDDDKTLTVGKTGNLSITVRDTEAIVASFRNKIGADTSSDGDACSAIVTKGLGATATASAGSAKSTGTADNDDDSGAARLGSASSVAVLVFAFAVTVWLA</sequence>
<dbReference type="InterPro" id="IPR031728">
    <property type="entry name" value="GlcAase_C"/>
</dbReference>
<dbReference type="AlphaFoldDB" id="A0AAI8VBM3"/>
<keyword evidence="2" id="KW-0732">Signal</keyword>
<organism evidence="4 5">
    <name type="scientific">Anthostomella pinea</name>
    <dbReference type="NCBI Taxonomy" id="933095"/>
    <lineage>
        <taxon>Eukaryota</taxon>
        <taxon>Fungi</taxon>
        <taxon>Dikarya</taxon>
        <taxon>Ascomycota</taxon>
        <taxon>Pezizomycotina</taxon>
        <taxon>Sordariomycetes</taxon>
        <taxon>Xylariomycetidae</taxon>
        <taxon>Xylariales</taxon>
        <taxon>Xylariaceae</taxon>
        <taxon>Anthostomella</taxon>
    </lineage>
</organism>
<protein>
    <submittedName>
        <fullName evidence="4">Uu.00g042980.m01.CDS01</fullName>
    </submittedName>
</protein>
<feature type="domain" description="Beta-glucuronidase C-terminal" evidence="3">
    <location>
        <begin position="420"/>
        <end position="525"/>
    </location>
</feature>
<dbReference type="Gene3D" id="3.20.20.80">
    <property type="entry name" value="Glycosidases"/>
    <property type="match status" value="1"/>
</dbReference>
<dbReference type="Gene3D" id="2.60.40.1180">
    <property type="entry name" value="Golgi alpha-mannosidase II"/>
    <property type="match status" value="1"/>
</dbReference>
<dbReference type="InterPro" id="IPR052974">
    <property type="entry name" value="GH79_Enzymes"/>
</dbReference>
<dbReference type="EMBL" id="CAUWAG010000003">
    <property type="protein sequence ID" value="CAJ2501445.1"/>
    <property type="molecule type" value="Genomic_DNA"/>
</dbReference>
<comment type="caution">
    <text evidence="4">The sequence shown here is derived from an EMBL/GenBank/DDBJ whole genome shotgun (WGS) entry which is preliminary data.</text>
</comment>
<feature type="signal peptide" evidence="2">
    <location>
        <begin position="1"/>
        <end position="20"/>
    </location>
</feature>